<dbReference type="SUPFAM" id="SSF50156">
    <property type="entry name" value="PDZ domain-like"/>
    <property type="match status" value="1"/>
</dbReference>
<name>A0AAD8HBA9_9APIA</name>
<dbReference type="PANTHER" id="PTHR47389">
    <property type="entry name" value="OS09G0436400 PROTEIN"/>
    <property type="match status" value="1"/>
</dbReference>
<dbReference type="Pfam" id="PF17820">
    <property type="entry name" value="PDZ_6"/>
    <property type="match status" value="1"/>
</dbReference>
<dbReference type="InterPro" id="IPR041489">
    <property type="entry name" value="PDZ_6"/>
</dbReference>
<comment type="caution">
    <text evidence="2">The sequence shown here is derived from an EMBL/GenBank/DDBJ whole genome shotgun (WGS) entry which is preliminary data.</text>
</comment>
<evidence type="ECO:0000313" key="3">
    <source>
        <dbReference type="Proteomes" id="UP001237642"/>
    </source>
</evidence>
<evidence type="ECO:0000313" key="2">
    <source>
        <dbReference type="EMBL" id="KAK1362920.1"/>
    </source>
</evidence>
<dbReference type="InterPro" id="IPR036034">
    <property type="entry name" value="PDZ_sf"/>
</dbReference>
<reference evidence="2" key="2">
    <citation type="submission" date="2023-05" db="EMBL/GenBank/DDBJ databases">
        <authorList>
            <person name="Schelkunov M.I."/>
        </authorList>
    </citation>
    <scope>NUCLEOTIDE SEQUENCE</scope>
    <source>
        <strain evidence="2">Hsosn_3</strain>
        <tissue evidence="2">Leaf</tissue>
    </source>
</reference>
<gene>
    <name evidence="2" type="ORF">POM88_038481</name>
</gene>
<dbReference type="PANTHER" id="PTHR47389:SF4">
    <property type="entry name" value="OS09G0436400 PROTEIN"/>
    <property type="match status" value="1"/>
</dbReference>
<keyword evidence="3" id="KW-1185">Reference proteome</keyword>
<organism evidence="2 3">
    <name type="scientific">Heracleum sosnowskyi</name>
    <dbReference type="NCBI Taxonomy" id="360622"/>
    <lineage>
        <taxon>Eukaryota</taxon>
        <taxon>Viridiplantae</taxon>
        <taxon>Streptophyta</taxon>
        <taxon>Embryophyta</taxon>
        <taxon>Tracheophyta</taxon>
        <taxon>Spermatophyta</taxon>
        <taxon>Magnoliopsida</taxon>
        <taxon>eudicotyledons</taxon>
        <taxon>Gunneridae</taxon>
        <taxon>Pentapetalae</taxon>
        <taxon>asterids</taxon>
        <taxon>campanulids</taxon>
        <taxon>Apiales</taxon>
        <taxon>Apiaceae</taxon>
        <taxon>Apioideae</taxon>
        <taxon>apioid superclade</taxon>
        <taxon>Tordylieae</taxon>
        <taxon>Tordyliinae</taxon>
        <taxon>Heracleum</taxon>
    </lineage>
</organism>
<evidence type="ECO:0000259" key="1">
    <source>
        <dbReference type="Pfam" id="PF17820"/>
    </source>
</evidence>
<dbReference type="SUPFAM" id="SSF50494">
    <property type="entry name" value="Trypsin-like serine proteases"/>
    <property type="match status" value="1"/>
</dbReference>
<accession>A0AAD8HBA9</accession>
<dbReference type="CDD" id="cd00600">
    <property type="entry name" value="Sm_like"/>
    <property type="match status" value="1"/>
</dbReference>
<feature type="domain" description="PDZ" evidence="1">
    <location>
        <begin position="280"/>
        <end position="333"/>
    </location>
</feature>
<sequence>MHNKEKRENHEPLLTDYSYTAAQHDYYIKNLRSERPKFDSQTNLDTFSKRAALKVAPSVVALVYYSDEEEINHGSGIVIESNDIMSIVLTSANLRCHYEVVKRNCSIASLKVIVYSCDGKSYEGKIFAYDCYYNLVAISHVTYPGYKVVVVARYFYMPFDLMAAPGAHCIDRCGCGLGGCKSKWKEVFKINCKIKGSGEGVALINHSGEIIGIANYGSCVSKLLLFLPINITYKWWEHYKKYGKYRRPFLGMEATNLYAADVDIVERLIRKFPSICEGVIIEKVMKGFSAEMAGLCVNDVIIECSGETVHSFLEFFEIISDKVGDVVELVVVRQTDVKPIHLKMLVADATPDEYNRWPGDADYGSDYYYGYYDDYY</sequence>
<dbReference type="Gene3D" id="2.30.42.10">
    <property type="match status" value="1"/>
</dbReference>
<dbReference type="Proteomes" id="UP001237642">
    <property type="component" value="Unassembled WGS sequence"/>
</dbReference>
<dbReference type="EMBL" id="JAUIZM010000009">
    <property type="protein sequence ID" value="KAK1362920.1"/>
    <property type="molecule type" value="Genomic_DNA"/>
</dbReference>
<dbReference type="AlphaFoldDB" id="A0AAD8HBA9"/>
<protein>
    <recommendedName>
        <fullName evidence="1">PDZ domain-containing protein</fullName>
    </recommendedName>
</protein>
<proteinExistence type="predicted"/>
<dbReference type="InterPro" id="IPR043504">
    <property type="entry name" value="Peptidase_S1_PA_chymotrypsin"/>
</dbReference>
<dbReference type="InterPro" id="IPR009003">
    <property type="entry name" value="Peptidase_S1_PA"/>
</dbReference>
<dbReference type="Gene3D" id="2.40.10.10">
    <property type="entry name" value="Trypsin-like serine proteases"/>
    <property type="match status" value="1"/>
</dbReference>
<reference evidence="2" key="1">
    <citation type="submission" date="2023-02" db="EMBL/GenBank/DDBJ databases">
        <title>Genome of toxic invasive species Heracleum sosnowskyi carries increased number of genes despite the absence of recent whole-genome duplications.</title>
        <authorList>
            <person name="Schelkunov M."/>
            <person name="Shtratnikova V."/>
            <person name="Makarenko M."/>
            <person name="Klepikova A."/>
            <person name="Omelchenko D."/>
            <person name="Novikova G."/>
            <person name="Obukhova E."/>
            <person name="Bogdanov V."/>
            <person name="Penin A."/>
            <person name="Logacheva M."/>
        </authorList>
    </citation>
    <scope>NUCLEOTIDE SEQUENCE</scope>
    <source>
        <strain evidence="2">Hsosn_3</strain>
        <tissue evidence="2">Leaf</tissue>
    </source>
</reference>